<dbReference type="Gene3D" id="1.20.1070.10">
    <property type="entry name" value="Rhodopsin 7-helix transmembrane proteins"/>
    <property type="match status" value="1"/>
</dbReference>
<name>A0AAU8KZY3_HALDU</name>
<evidence type="ECO:0000256" key="11">
    <source>
        <dbReference type="SAM" id="Phobius"/>
    </source>
</evidence>
<keyword evidence="5 11" id="KW-1133">Transmembrane helix</keyword>
<feature type="signal peptide" evidence="12">
    <location>
        <begin position="1"/>
        <end position="19"/>
    </location>
</feature>
<dbReference type="PROSITE" id="PS50261">
    <property type="entry name" value="G_PROTEIN_RECEP_F2_4"/>
    <property type="match status" value="1"/>
</dbReference>
<dbReference type="InterPro" id="IPR047105">
    <property type="entry name" value="Frizzled-4/Mom-5_7TM"/>
</dbReference>
<dbReference type="EMBL" id="PP971930">
    <property type="protein sequence ID" value="XCN28596.1"/>
    <property type="molecule type" value="mRNA"/>
</dbReference>
<feature type="transmembrane region" description="Helical" evidence="11">
    <location>
        <begin position="326"/>
        <end position="347"/>
    </location>
</feature>
<dbReference type="GO" id="GO:0017147">
    <property type="term" value="F:Wnt-protein binding"/>
    <property type="evidence" value="ECO:0007669"/>
    <property type="project" value="TreeGrafter"/>
</dbReference>
<dbReference type="GO" id="GO:0042813">
    <property type="term" value="F:Wnt receptor activity"/>
    <property type="evidence" value="ECO:0007669"/>
    <property type="project" value="TreeGrafter"/>
</dbReference>
<keyword evidence="7" id="KW-1015">Disulfide bond</keyword>
<dbReference type="InterPro" id="IPR020067">
    <property type="entry name" value="Frizzled_dom"/>
</dbReference>
<feature type="transmembrane region" description="Helical" evidence="11">
    <location>
        <begin position="367"/>
        <end position="396"/>
    </location>
</feature>
<accession>A0AAU8KZY3</accession>
<dbReference type="GO" id="GO:0005886">
    <property type="term" value="C:plasma membrane"/>
    <property type="evidence" value="ECO:0007669"/>
    <property type="project" value="TreeGrafter"/>
</dbReference>
<comment type="similarity">
    <text evidence="2">Belongs to the G-protein coupled receptor Fz/Smo family.</text>
</comment>
<organism evidence="15">
    <name type="scientific">Halisarca dujardinii</name>
    <name type="common">Dujardin's slime sponge</name>
    <dbReference type="NCBI Taxonomy" id="2583056"/>
    <lineage>
        <taxon>Eukaryota</taxon>
        <taxon>Metazoa</taxon>
        <taxon>Porifera</taxon>
        <taxon>Demospongiae</taxon>
        <taxon>Verongimorpha</taxon>
        <taxon>Chondrillida</taxon>
        <taxon>Halisarcidae</taxon>
        <taxon>Halisarca</taxon>
    </lineage>
</organism>
<keyword evidence="12" id="KW-0732">Signal</keyword>
<dbReference type="InterPro" id="IPR000539">
    <property type="entry name" value="Frizzled/Smoothened_7TM"/>
</dbReference>
<reference evidence="15" key="1">
    <citation type="submission" date="2024-06" db="EMBL/GenBank/DDBJ databases">
        <authorList>
            <person name="Mikhailov K."/>
            <person name="Kravchuk O."/>
            <person name="Lyupina Y."/>
            <person name="Adameyko K."/>
        </authorList>
    </citation>
    <scope>NUCLEOTIDE SEQUENCE</scope>
</reference>
<proteinExistence type="evidence at transcript level"/>
<dbReference type="Gene3D" id="1.10.2000.10">
    <property type="entry name" value="Frizzled cysteine-rich domain"/>
    <property type="match status" value="1"/>
</dbReference>
<dbReference type="CDD" id="cd13951">
    <property type="entry name" value="7tmF_Frizzled_SMO"/>
    <property type="match status" value="1"/>
</dbReference>
<keyword evidence="4 11" id="KW-0812">Transmembrane</keyword>
<comment type="caution">
    <text evidence="9">Lacks conserved residue(s) required for the propagation of feature annotation.</text>
</comment>
<evidence type="ECO:0000256" key="10">
    <source>
        <dbReference type="SAM" id="MobiDB-lite"/>
    </source>
</evidence>
<evidence type="ECO:0000256" key="5">
    <source>
        <dbReference type="ARBA" id="ARBA00022989"/>
    </source>
</evidence>
<feature type="transmembrane region" description="Helical" evidence="11">
    <location>
        <begin position="296"/>
        <end position="314"/>
    </location>
</feature>
<evidence type="ECO:0000256" key="9">
    <source>
        <dbReference type="PROSITE-ProRule" id="PRU00090"/>
    </source>
</evidence>
<evidence type="ECO:0000256" key="6">
    <source>
        <dbReference type="ARBA" id="ARBA00023136"/>
    </source>
</evidence>
<dbReference type="GO" id="GO:0035567">
    <property type="term" value="P:non-canonical Wnt signaling pathway"/>
    <property type="evidence" value="ECO:0007669"/>
    <property type="project" value="TreeGrafter"/>
</dbReference>
<protein>
    <submittedName>
        <fullName evidence="15">FzdB</fullName>
    </submittedName>
</protein>
<feature type="compositionally biased region" description="Low complexity" evidence="10">
    <location>
        <begin position="571"/>
        <end position="600"/>
    </location>
</feature>
<evidence type="ECO:0000259" key="13">
    <source>
        <dbReference type="PROSITE" id="PS50038"/>
    </source>
</evidence>
<evidence type="ECO:0000256" key="4">
    <source>
        <dbReference type="ARBA" id="ARBA00022692"/>
    </source>
</evidence>
<sequence>MGVLALFLTLFALLSACVAQQDVCVKVPADVIECRVLYNDTLFRTLGARPIAHSNWNHYRDNLFLECSGGPYNAMAFACLALYRECENNTFVSGRRPCRNFCTQITTVDCSNVFTGIGVAFVSILQPFECTQYPQTDCISAGTPEMESLAAAIEVRIDDRPSGSGSLPSQTPSTALPLDNCTLSKLQEGYFTVGERIFAKAWIAVWSAACVVSTLLTVITFCLDRSRFQYPWRPIIYLSACFITLSLSYFLVLALGPDLIVRVEGKYVASRALWEWSHAPCILTFTLLYYSQLASAMWWVVLTLCWFLAAGLKWGNEAIAQLAPFYHVLAWSIPLILTISLMAGKVIAADDLVGACFVVRDHNPESFYGLLFGYLLPLIIILLVGSGFMGVGFLAIIRVRRHFRKGGEETGSLDKLIIRMGVFNIIYLIPAVVVIGCTVYELVGQAYWCPASSLENDCAPCHRAAAGVFIARILFSLAVGILSGMWIWSRKTLTSWRTAFAKCCSTAPRGASNLATEAAGPTTTSITEEDRATIEGGAVSTANLADQKSRASIEMHPVNGNQHHQHHHQHSTNNSSSNNTTTNNSSSSSNTNSSSSGSSSRLPLCECPGSVA</sequence>
<feature type="transmembrane region" description="Helical" evidence="11">
    <location>
        <begin position="416"/>
        <end position="443"/>
    </location>
</feature>
<dbReference type="PRINTS" id="PR00489">
    <property type="entry name" value="FRIZZLED"/>
</dbReference>
<feature type="domain" description="FZ" evidence="13">
    <location>
        <begin position="74"/>
        <end position="141"/>
    </location>
</feature>
<feature type="domain" description="G-protein coupled receptors family 2 profile 2" evidence="14">
    <location>
        <begin position="199"/>
        <end position="495"/>
    </location>
</feature>
<dbReference type="Pfam" id="PF01534">
    <property type="entry name" value="Frizzled"/>
    <property type="match status" value="1"/>
</dbReference>
<feature type="transmembrane region" description="Helical" evidence="11">
    <location>
        <begin position="201"/>
        <end position="223"/>
    </location>
</feature>
<comment type="subcellular location">
    <subcellularLocation>
        <location evidence="1">Membrane</location>
        <topology evidence="1">Multi-pass membrane protein</topology>
    </subcellularLocation>
</comment>
<feature type="transmembrane region" description="Helical" evidence="11">
    <location>
        <begin position="235"/>
        <end position="256"/>
    </location>
</feature>
<feature type="chain" id="PRO_5043661372" evidence="12">
    <location>
        <begin position="20"/>
        <end position="612"/>
    </location>
</feature>
<evidence type="ECO:0000259" key="14">
    <source>
        <dbReference type="PROSITE" id="PS50261"/>
    </source>
</evidence>
<feature type="region of interest" description="Disordered" evidence="10">
    <location>
        <begin position="514"/>
        <end position="539"/>
    </location>
</feature>
<feature type="transmembrane region" description="Helical" evidence="11">
    <location>
        <begin position="463"/>
        <end position="488"/>
    </location>
</feature>
<dbReference type="GO" id="GO:0060070">
    <property type="term" value="P:canonical Wnt signaling pathway"/>
    <property type="evidence" value="ECO:0007669"/>
    <property type="project" value="TreeGrafter"/>
</dbReference>
<evidence type="ECO:0000256" key="8">
    <source>
        <dbReference type="ARBA" id="ARBA00023170"/>
    </source>
</evidence>
<evidence type="ECO:0000256" key="1">
    <source>
        <dbReference type="ARBA" id="ARBA00004141"/>
    </source>
</evidence>
<evidence type="ECO:0000256" key="3">
    <source>
        <dbReference type="ARBA" id="ARBA00022473"/>
    </source>
</evidence>
<keyword evidence="6 11" id="KW-0472">Membrane</keyword>
<evidence type="ECO:0000256" key="2">
    <source>
        <dbReference type="ARBA" id="ARBA00008077"/>
    </source>
</evidence>
<dbReference type="AlphaFoldDB" id="A0AAU8KZY3"/>
<dbReference type="PROSITE" id="PS50038">
    <property type="entry name" value="FZ"/>
    <property type="match status" value="1"/>
</dbReference>
<evidence type="ECO:0000256" key="12">
    <source>
        <dbReference type="SAM" id="SignalP"/>
    </source>
</evidence>
<evidence type="ECO:0000256" key="7">
    <source>
        <dbReference type="ARBA" id="ARBA00023157"/>
    </source>
</evidence>
<dbReference type="InterPro" id="IPR015526">
    <property type="entry name" value="Frizzled/SFRP"/>
</dbReference>
<keyword evidence="8" id="KW-0675">Receptor</keyword>
<keyword evidence="3" id="KW-0217">Developmental protein</keyword>
<feature type="region of interest" description="Disordered" evidence="10">
    <location>
        <begin position="559"/>
        <end position="612"/>
    </location>
</feature>
<dbReference type="PANTHER" id="PTHR11309">
    <property type="entry name" value="FRIZZLED"/>
    <property type="match status" value="1"/>
</dbReference>
<dbReference type="InterPro" id="IPR017981">
    <property type="entry name" value="GPCR_2-like_7TM"/>
</dbReference>
<evidence type="ECO:0000313" key="15">
    <source>
        <dbReference type="EMBL" id="XCN28596.1"/>
    </source>
</evidence>
<dbReference type="InterPro" id="IPR036790">
    <property type="entry name" value="Frizzled_dom_sf"/>
</dbReference>
<dbReference type="SMART" id="SM01330">
    <property type="entry name" value="Frizzled"/>
    <property type="match status" value="1"/>
</dbReference>